<dbReference type="Gene3D" id="2.30.18.10">
    <property type="entry name" value="Transcription factor IIA (TFIIA), beta-barrel domain"/>
    <property type="match status" value="1"/>
</dbReference>
<dbReference type="GO" id="GO:0005672">
    <property type="term" value="C:transcription factor TFIIA complex"/>
    <property type="evidence" value="ECO:0007669"/>
    <property type="project" value="InterPro"/>
</dbReference>
<comment type="similarity">
    <text evidence="2">Belongs to the TFIIA subunit 1 family.</text>
</comment>
<dbReference type="FunFam" id="1.10.287.100:FF:000001">
    <property type="entry name" value="Transcription initiation factor IIA subunit"/>
    <property type="match status" value="1"/>
</dbReference>
<dbReference type="SUPFAM" id="SSF50784">
    <property type="entry name" value="Transcription factor IIA (TFIIA), beta-barrel domain"/>
    <property type="match status" value="1"/>
</dbReference>
<comment type="subcellular location">
    <subcellularLocation>
        <location evidence="1">Nucleus</location>
    </subcellularLocation>
</comment>
<evidence type="ECO:0000256" key="5">
    <source>
        <dbReference type="ARBA" id="ARBA00023242"/>
    </source>
</evidence>
<dbReference type="KEGG" id="cvn:111130231"/>
<reference evidence="8" key="1">
    <citation type="submission" date="2025-08" db="UniProtKB">
        <authorList>
            <consortium name="RefSeq"/>
        </authorList>
    </citation>
    <scope>IDENTIFICATION</scope>
    <source>
        <tissue evidence="8">Whole sample</tissue>
    </source>
</reference>
<evidence type="ECO:0000256" key="3">
    <source>
        <dbReference type="ARBA" id="ARBA00023015"/>
    </source>
</evidence>
<evidence type="ECO:0000313" key="7">
    <source>
        <dbReference type="Proteomes" id="UP000694844"/>
    </source>
</evidence>
<dbReference type="InterPro" id="IPR009088">
    <property type="entry name" value="TFIIA_b-brl"/>
</dbReference>
<keyword evidence="5" id="KW-0539">Nucleus</keyword>
<feature type="region of interest" description="Disordered" evidence="6">
    <location>
        <begin position="178"/>
        <end position="254"/>
    </location>
</feature>
<dbReference type="Pfam" id="PF03153">
    <property type="entry name" value="TFIIA"/>
    <property type="match status" value="1"/>
</dbReference>
<dbReference type="PANTHER" id="PTHR12694:SF8">
    <property type="entry name" value="TRANSCRIPTION INITIATION FACTOR IIA SUBUNIT 1"/>
    <property type="match status" value="1"/>
</dbReference>
<dbReference type="GO" id="GO:0006367">
    <property type="term" value="P:transcription initiation at RNA polymerase II promoter"/>
    <property type="evidence" value="ECO:0007669"/>
    <property type="project" value="InterPro"/>
</dbReference>
<keyword evidence="4" id="KW-0804">Transcription</keyword>
<name>A0A8B8DXQ7_CRAVI</name>
<gene>
    <name evidence="8" type="primary">LOC111130231</name>
</gene>
<evidence type="ECO:0000313" key="8">
    <source>
        <dbReference type="RefSeq" id="XP_022332725.1"/>
    </source>
</evidence>
<protein>
    <submittedName>
        <fullName evidence="8">Transcription initiation factor IIA subunit 1-like</fullName>
    </submittedName>
</protein>
<feature type="compositionally biased region" description="Low complexity" evidence="6">
    <location>
        <begin position="179"/>
        <end position="194"/>
    </location>
</feature>
<dbReference type="SMART" id="SM01371">
    <property type="entry name" value="TFIIA"/>
    <property type="match status" value="1"/>
</dbReference>
<keyword evidence="3" id="KW-0805">Transcription regulation</keyword>
<dbReference type="FunFam" id="2.30.18.10:FF:000002">
    <property type="entry name" value="Transcription initiation factor IIA subunit 1"/>
    <property type="match status" value="1"/>
</dbReference>
<evidence type="ECO:0000256" key="1">
    <source>
        <dbReference type="ARBA" id="ARBA00004123"/>
    </source>
</evidence>
<feature type="compositionally biased region" description="Acidic residues" evidence="6">
    <location>
        <begin position="203"/>
        <end position="253"/>
    </location>
</feature>
<dbReference type="RefSeq" id="XP_022332725.1">
    <property type="nucleotide sequence ID" value="XM_022477017.1"/>
</dbReference>
<keyword evidence="7" id="KW-1185">Reference proteome</keyword>
<dbReference type="CDD" id="cd07976">
    <property type="entry name" value="TFIIA_alpha_beta_like"/>
    <property type="match status" value="1"/>
</dbReference>
<evidence type="ECO:0000256" key="4">
    <source>
        <dbReference type="ARBA" id="ARBA00023163"/>
    </source>
</evidence>
<dbReference type="Proteomes" id="UP000694844">
    <property type="component" value="Chromosome 4"/>
</dbReference>
<sequence>MANANPVPRLYKTVVDDVISNVREAFLDEGVDEQVLQELKQLWENKLHQSRAMDSGPEPSESVMIPSTIQYIPQPVQNAPAKQQFIGTSGVVTQNMPVPVQIASQDISQPAAAAHMALPQGVLQQQLQALASQGLTLHPTGNGQFIIQALPQQAPGQQMAAPQLQQVTISQASIPTMIQQPQGQQQQKPHQVLQLDGAGDSSSSEDEDYDDDDDDNENDDDAKEDDNDEQGEEEEPLNSDDDVSDEDPSDLFDTDNVVVCQYDKINRNKNKWKFHLKDGIMNLNGKDFVFQKATGDAEW</sequence>
<accession>A0A8B8DXQ7</accession>
<dbReference type="Gene3D" id="1.10.287.100">
    <property type="match status" value="1"/>
</dbReference>
<dbReference type="OrthoDB" id="6275927at2759"/>
<proteinExistence type="inferred from homology"/>
<dbReference type="SUPFAM" id="SSF47396">
    <property type="entry name" value="Transcription factor IIA (TFIIA), alpha-helical domain"/>
    <property type="match status" value="1"/>
</dbReference>
<dbReference type="AlphaFoldDB" id="A0A8B8DXQ7"/>
<dbReference type="GeneID" id="111130231"/>
<evidence type="ECO:0000256" key="2">
    <source>
        <dbReference type="ARBA" id="ARBA00010059"/>
    </source>
</evidence>
<dbReference type="InterPro" id="IPR004855">
    <property type="entry name" value="TFIIA_asu/bsu"/>
</dbReference>
<dbReference type="PANTHER" id="PTHR12694">
    <property type="entry name" value="TRANSCRIPTION INITIATION FACTOR IIA SUBUNIT 1"/>
    <property type="match status" value="1"/>
</dbReference>
<evidence type="ECO:0000256" key="6">
    <source>
        <dbReference type="SAM" id="MobiDB-lite"/>
    </source>
</evidence>
<organism evidence="7 8">
    <name type="scientific">Crassostrea virginica</name>
    <name type="common">Eastern oyster</name>
    <dbReference type="NCBI Taxonomy" id="6565"/>
    <lineage>
        <taxon>Eukaryota</taxon>
        <taxon>Metazoa</taxon>
        <taxon>Spiralia</taxon>
        <taxon>Lophotrochozoa</taxon>
        <taxon>Mollusca</taxon>
        <taxon>Bivalvia</taxon>
        <taxon>Autobranchia</taxon>
        <taxon>Pteriomorphia</taxon>
        <taxon>Ostreida</taxon>
        <taxon>Ostreoidea</taxon>
        <taxon>Ostreidae</taxon>
        <taxon>Crassostrea</taxon>
    </lineage>
</organism>